<gene>
    <name evidence="2" type="ORF">HNR50_003279</name>
</gene>
<proteinExistence type="predicted"/>
<reference evidence="2 3" key="1">
    <citation type="submission" date="2020-08" db="EMBL/GenBank/DDBJ databases">
        <title>Genomic Encyclopedia of Type Strains, Phase IV (KMG-IV): sequencing the most valuable type-strain genomes for metagenomic binning, comparative biology and taxonomic classification.</title>
        <authorList>
            <person name="Goeker M."/>
        </authorList>
    </citation>
    <scope>NUCLEOTIDE SEQUENCE [LARGE SCALE GENOMIC DNA]</scope>
    <source>
        <strain evidence="2 3">DSM 2461</strain>
    </source>
</reference>
<comment type="caution">
    <text evidence="2">The sequence shown here is derived from an EMBL/GenBank/DDBJ whole genome shotgun (WGS) entry which is preliminary data.</text>
</comment>
<feature type="transmembrane region" description="Helical" evidence="1">
    <location>
        <begin position="33"/>
        <end position="50"/>
    </location>
</feature>
<protein>
    <submittedName>
        <fullName evidence="2">Uncharacterized protein</fullName>
    </submittedName>
</protein>
<keyword evidence="3" id="KW-1185">Reference proteome</keyword>
<evidence type="ECO:0000313" key="3">
    <source>
        <dbReference type="Proteomes" id="UP000587760"/>
    </source>
</evidence>
<feature type="transmembrane region" description="Helical" evidence="1">
    <location>
        <begin position="57"/>
        <end position="82"/>
    </location>
</feature>
<keyword evidence="1" id="KW-0812">Transmembrane</keyword>
<accession>A0A841RFL4</accession>
<sequence length="192" mass="22035">MPENRNKYAPAALAAGALLSVLALITPQSEIVISVIIRLMAAAIALYYSIKLREWKLLLLMAMYILMSIRQILTLFMWIGLIETTGSSRFISELPGFLVTLLTLITIIYIGNELSRERKIILKQNSHIDKLSGLLPICSKCKRIRDDEGYWKQIESYIEQHSETQFTHGLCEDCADELYGNEKWYKKMRDDS</sequence>
<keyword evidence="1" id="KW-0472">Membrane</keyword>
<keyword evidence="1" id="KW-1133">Transmembrane helix</keyword>
<dbReference type="Proteomes" id="UP000587760">
    <property type="component" value="Unassembled WGS sequence"/>
</dbReference>
<dbReference type="AlphaFoldDB" id="A0A841RFL4"/>
<evidence type="ECO:0000256" key="1">
    <source>
        <dbReference type="SAM" id="Phobius"/>
    </source>
</evidence>
<name>A0A841RFL4_9SPIO</name>
<organism evidence="2 3">
    <name type="scientific">Spirochaeta isovalerica</name>
    <dbReference type="NCBI Taxonomy" id="150"/>
    <lineage>
        <taxon>Bacteria</taxon>
        <taxon>Pseudomonadati</taxon>
        <taxon>Spirochaetota</taxon>
        <taxon>Spirochaetia</taxon>
        <taxon>Spirochaetales</taxon>
        <taxon>Spirochaetaceae</taxon>
        <taxon>Spirochaeta</taxon>
    </lineage>
</organism>
<feature type="transmembrane region" description="Helical" evidence="1">
    <location>
        <begin position="94"/>
        <end position="111"/>
    </location>
</feature>
<dbReference type="RefSeq" id="WP_184747839.1">
    <property type="nucleotide sequence ID" value="NZ_JACHGJ010000007.1"/>
</dbReference>
<dbReference type="EMBL" id="JACHGJ010000007">
    <property type="protein sequence ID" value="MBB6481599.1"/>
    <property type="molecule type" value="Genomic_DNA"/>
</dbReference>
<evidence type="ECO:0000313" key="2">
    <source>
        <dbReference type="EMBL" id="MBB6481599.1"/>
    </source>
</evidence>